<keyword evidence="3" id="KW-0963">Cytoplasm</keyword>
<dbReference type="Gene3D" id="2.160.20.70">
    <property type="match status" value="1"/>
</dbReference>
<dbReference type="InterPro" id="IPR012945">
    <property type="entry name" value="Tubulin-bd_cofactor_C_dom"/>
</dbReference>
<feature type="transmembrane region" description="Helical" evidence="8">
    <location>
        <begin position="438"/>
        <end position="457"/>
    </location>
</feature>
<evidence type="ECO:0000313" key="11">
    <source>
        <dbReference type="Proteomes" id="UP000323000"/>
    </source>
</evidence>
<dbReference type="Gene3D" id="1.20.58.1250">
    <property type="entry name" value="Tubulin Binding Cofactor C, N-terminal domain"/>
    <property type="match status" value="1"/>
</dbReference>
<protein>
    <recommendedName>
        <fullName evidence="9">C-CAP/cofactor C-like domain-containing protein</fullName>
    </recommendedName>
</protein>
<dbReference type="InterPro" id="IPR016098">
    <property type="entry name" value="CAP/MinC_C"/>
</dbReference>
<evidence type="ECO:0000256" key="8">
    <source>
        <dbReference type="SAM" id="Phobius"/>
    </source>
</evidence>
<dbReference type="Pfam" id="PF16752">
    <property type="entry name" value="TBCC_N"/>
    <property type="match status" value="1"/>
</dbReference>
<accession>A0A5C7HI80</accession>
<comment type="subunit">
    <text evidence="6">Supercomplex made of cofactors A to E. Cofactors A and D function by capturing and stabilizing tubulin in a quasi-native conformation. Cofactor E binds to the cofactor D-tubulin complex; interaction with cofactor C then causes the release of tubulin polypeptides that are committed to the native state.</text>
</comment>
<dbReference type="AlphaFoldDB" id="A0A5C7HI80"/>
<evidence type="ECO:0000256" key="1">
    <source>
        <dbReference type="ARBA" id="ARBA00004496"/>
    </source>
</evidence>
<dbReference type="InterPro" id="IPR017901">
    <property type="entry name" value="C-CAP_CF_C-like"/>
</dbReference>
<dbReference type="GO" id="GO:0015631">
    <property type="term" value="F:tubulin binding"/>
    <property type="evidence" value="ECO:0007669"/>
    <property type="project" value="InterPro"/>
</dbReference>
<dbReference type="EMBL" id="VAHF01000008">
    <property type="protein sequence ID" value="TXG56701.1"/>
    <property type="molecule type" value="Genomic_DNA"/>
</dbReference>
<dbReference type="PANTHER" id="PTHR15139:SF0">
    <property type="entry name" value="TUBULIN-SPECIFIC CHAPERONE C"/>
    <property type="match status" value="1"/>
</dbReference>
<gene>
    <name evidence="10" type="ORF">EZV62_018014</name>
</gene>
<evidence type="ECO:0000256" key="4">
    <source>
        <dbReference type="ARBA" id="ARBA00022990"/>
    </source>
</evidence>
<dbReference type="GO" id="GO:0007021">
    <property type="term" value="P:tubulin complex assembly"/>
    <property type="evidence" value="ECO:0007669"/>
    <property type="project" value="TreeGrafter"/>
</dbReference>
<evidence type="ECO:0000256" key="2">
    <source>
        <dbReference type="ARBA" id="ARBA00008848"/>
    </source>
</evidence>
<feature type="domain" description="C-CAP/cofactor C-like" evidence="9">
    <location>
        <begin position="127"/>
        <end position="296"/>
    </location>
</feature>
<dbReference type="PROSITE" id="PS51329">
    <property type="entry name" value="C_CAP_COFACTOR_C"/>
    <property type="match status" value="1"/>
</dbReference>
<dbReference type="Pfam" id="PF07986">
    <property type="entry name" value="TBCC"/>
    <property type="match status" value="1"/>
</dbReference>
<proteinExistence type="inferred from homology"/>
<feature type="compositionally biased region" description="Basic and acidic residues" evidence="7">
    <location>
        <begin position="25"/>
        <end position="34"/>
    </location>
</feature>
<keyword evidence="5" id="KW-0143">Chaperone</keyword>
<dbReference type="Proteomes" id="UP000323000">
    <property type="component" value="Chromosome 8"/>
</dbReference>
<sequence>MEDEEQTLQEKHQLMLERLSARHQTRLETLKPDPSDSSTTSAFLSRFNDSKKSIAAQIESSADPSRLPDISAAISDLEKFVAENSYLLPSYEIRSSLKTISDLKQSLENLTSQLIPKKKFSFKKSKPTKTQIETRIPQPDTVSVPEKTTSYTIRDSPGFRHKQNQVLVQNFKGSEIGEFTISDLDSCEVKLIGCVNALFFNRLKKCKIYAGPVVGSILMEEVEDCVFVLASHQIRIHFAKRSDFYLRVRSRPIIEDSDGVRFANYCLKYEGIEEDLAVAVLDEETGNWANVDDFKWLRAMQSPNWSILPEEERVGERNSHWRVQNFVGQPRAIKNGSGPGSTFPGKFDDNSIGITPTMLTSTPNPVESDPSRDIACKAMDGHPELATRGIALTMPMQANLSAPVQSDGVLLHPLQRPVSDAQSTVPAVLYDSTAVSCGTLYCAIGFVFCFCFCFFILTEKKKRN</sequence>
<dbReference type="GO" id="GO:0005737">
    <property type="term" value="C:cytoplasm"/>
    <property type="evidence" value="ECO:0007669"/>
    <property type="project" value="UniProtKB-SubCell"/>
</dbReference>
<reference evidence="11" key="1">
    <citation type="journal article" date="2019" name="Gigascience">
        <title>De novo genome assembly of the endangered Acer yangbiense, a plant species with extremely small populations endemic to Yunnan Province, China.</title>
        <authorList>
            <person name="Yang J."/>
            <person name="Wariss H.M."/>
            <person name="Tao L."/>
            <person name="Zhang R."/>
            <person name="Yun Q."/>
            <person name="Hollingsworth P."/>
            <person name="Dao Z."/>
            <person name="Luo G."/>
            <person name="Guo H."/>
            <person name="Ma Y."/>
            <person name="Sun W."/>
        </authorList>
    </citation>
    <scope>NUCLEOTIDE SEQUENCE [LARGE SCALE GENOMIC DNA]</scope>
    <source>
        <strain evidence="11">cv. Malutang</strain>
    </source>
</reference>
<dbReference type="InterPro" id="IPR038397">
    <property type="entry name" value="TBCC_N_sf"/>
</dbReference>
<name>A0A5C7HI80_9ROSI</name>
<dbReference type="PANTHER" id="PTHR15139">
    <property type="entry name" value="TUBULIN FOLDING COFACTOR C"/>
    <property type="match status" value="1"/>
</dbReference>
<evidence type="ECO:0000256" key="3">
    <source>
        <dbReference type="ARBA" id="ARBA00022490"/>
    </source>
</evidence>
<keyword evidence="8" id="KW-1133">Transmembrane helix</keyword>
<evidence type="ECO:0000256" key="5">
    <source>
        <dbReference type="ARBA" id="ARBA00023186"/>
    </source>
</evidence>
<keyword evidence="4" id="KW-0007">Acetylation</keyword>
<keyword evidence="8" id="KW-0472">Membrane</keyword>
<evidence type="ECO:0000313" key="10">
    <source>
        <dbReference type="EMBL" id="TXG56701.1"/>
    </source>
</evidence>
<evidence type="ECO:0000256" key="7">
    <source>
        <dbReference type="SAM" id="MobiDB-lite"/>
    </source>
</evidence>
<dbReference type="OrthoDB" id="194775at2759"/>
<feature type="region of interest" description="Disordered" evidence="7">
    <location>
        <begin position="17"/>
        <end position="42"/>
    </location>
</feature>
<dbReference type="InterPro" id="IPR027684">
    <property type="entry name" value="TBCC"/>
</dbReference>
<dbReference type="SMART" id="SM00673">
    <property type="entry name" value="CARP"/>
    <property type="match status" value="2"/>
</dbReference>
<dbReference type="GO" id="GO:0007023">
    <property type="term" value="P:post-chaperonin tubulin folding pathway"/>
    <property type="evidence" value="ECO:0007669"/>
    <property type="project" value="InterPro"/>
</dbReference>
<dbReference type="InterPro" id="IPR006599">
    <property type="entry name" value="CARP_motif"/>
</dbReference>
<comment type="subcellular location">
    <subcellularLocation>
        <location evidence="1">Cytoplasm</location>
    </subcellularLocation>
</comment>
<comment type="caution">
    <text evidence="10">The sequence shown here is derived from an EMBL/GenBank/DDBJ whole genome shotgun (WGS) entry which is preliminary data.</text>
</comment>
<comment type="similarity">
    <text evidence="2">Belongs to the TBCC family.</text>
</comment>
<keyword evidence="8" id="KW-0812">Transmembrane</keyword>
<keyword evidence="11" id="KW-1185">Reference proteome</keyword>
<dbReference type="InterPro" id="IPR031925">
    <property type="entry name" value="TBCC_N"/>
</dbReference>
<evidence type="ECO:0000256" key="6">
    <source>
        <dbReference type="ARBA" id="ARBA00026055"/>
    </source>
</evidence>
<organism evidence="10 11">
    <name type="scientific">Acer yangbiense</name>
    <dbReference type="NCBI Taxonomy" id="1000413"/>
    <lineage>
        <taxon>Eukaryota</taxon>
        <taxon>Viridiplantae</taxon>
        <taxon>Streptophyta</taxon>
        <taxon>Embryophyta</taxon>
        <taxon>Tracheophyta</taxon>
        <taxon>Spermatophyta</taxon>
        <taxon>Magnoliopsida</taxon>
        <taxon>eudicotyledons</taxon>
        <taxon>Gunneridae</taxon>
        <taxon>Pentapetalae</taxon>
        <taxon>rosids</taxon>
        <taxon>malvids</taxon>
        <taxon>Sapindales</taxon>
        <taxon>Sapindaceae</taxon>
        <taxon>Hippocastanoideae</taxon>
        <taxon>Acereae</taxon>
        <taxon>Acer</taxon>
    </lineage>
</organism>
<evidence type="ECO:0000259" key="9">
    <source>
        <dbReference type="PROSITE" id="PS51329"/>
    </source>
</evidence>